<reference evidence="1 2" key="1">
    <citation type="submission" date="2018-07" db="EMBL/GenBank/DDBJ databases">
        <title>The role of parmesan cheese in vectoring bovine microbiota.</title>
        <authorList>
            <person name="Lugli G.A."/>
            <person name="Milani C."/>
        </authorList>
    </citation>
    <scope>NUCLEOTIDE SEQUENCE [LARGE SCALE GENOMIC DNA]</scope>
    <source>
        <strain evidence="1 2">BMONG18</strain>
    </source>
</reference>
<sequence length="317" mass="35875">MSNTTTSDDVSLRNGHTGAEWQQLNSQERVYLMSDFCKFSLPYTDPGNIEAWRRTNGHMLYTVHPAEHIGADGYIHPNWLYGKIGRLLLIWLSTQVVLRKTDENRTVTLPRSLNRLMRDLGVERASGKPNSRDYARFRTALTAAAGLHITVTTYDGDDAAGSVRGQNLIVADEYEITWSAQTIGQDSTITLNKNTYERMQNSTPLDAAAVLLLTSTSPFTRGRSRGQDLDLYCWLNARNYALTHSPTRQTSPITWQQLAQQFGNTYTNLHDFVKRFKISLENVRMVWPDLNVEVINGTGIVLHQSKRSVKPKMKLAI</sequence>
<dbReference type="EMBL" id="QRAJ01000013">
    <property type="protein sequence ID" value="ROT86277.1"/>
    <property type="molecule type" value="Genomic_DNA"/>
</dbReference>
<evidence type="ECO:0000313" key="2">
    <source>
        <dbReference type="Proteomes" id="UP000285266"/>
    </source>
</evidence>
<dbReference type="Pfam" id="PF04796">
    <property type="entry name" value="RepA_C"/>
    <property type="match status" value="1"/>
</dbReference>
<dbReference type="InterPro" id="IPR006881">
    <property type="entry name" value="RepA_C"/>
</dbReference>
<comment type="caution">
    <text evidence="1">The sequence shown here is derived from an EMBL/GenBank/DDBJ whole genome shotgun (WGS) entry which is preliminary data.</text>
</comment>
<organism evidence="1 2">
    <name type="scientific">Bifidobacterium mongoliense</name>
    <dbReference type="NCBI Taxonomy" id="518643"/>
    <lineage>
        <taxon>Bacteria</taxon>
        <taxon>Bacillati</taxon>
        <taxon>Actinomycetota</taxon>
        <taxon>Actinomycetes</taxon>
        <taxon>Bifidobacteriales</taxon>
        <taxon>Bifidobacteriaceae</taxon>
        <taxon>Bifidobacterium</taxon>
    </lineage>
</organism>
<dbReference type="Proteomes" id="UP000285266">
    <property type="component" value="Unassembled WGS sequence"/>
</dbReference>
<dbReference type="RefSeq" id="WP_123645341.1">
    <property type="nucleotide sequence ID" value="NZ_QRAJ01000013.1"/>
</dbReference>
<dbReference type="AlphaFoldDB" id="A0A423UC59"/>
<evidence type="ECO:0000313" key="1">
    <source>
        <dbReference type="EMBL" id="ROT86277.1"/>
    </source>
</evidence>
<accession>A0A423UC59</accession>
<name>A0A423UC59_9BIFI</name>
<proteinExistence type="predicted"/>
<protein>
    <submittedName>
        <fullName evidence="1">Plasmid encoded RepA protein</fullName>
    </submittedName>
</protein>
<gene>
    <name evidence="1" type="ORF">BMONG18_1597</name>
</gene>